<feature type="signal peptide" evidence="3">
    <location>
        <begin position="1"/>
        <end position="25"/>
    </location>
</feature>
<evidence type="ECO:0000256" key="2">
    <source>
        <dbReference type="ARBA" id="ARBA00022801"/>
    </source>
</evidence>
<name>A0A9N8KE71_9PEZI</name>
<organism evidence="5 6">
    <name type="scientific">Aureobasidium uvarum</name>
    <dbReference type="NCBI Taxonomy" id="2773716"/>
    <lineage>
        <taxon>Eukaryota</taxon>
        <taxon>Fungi</taxon>
        <taxon>Dikarya</taxon>
        <taxon>Ascomycota</taxon>
        <taxon>Pezizomycotina</taxon>
        <taxon>Dothideomycetes</taxon>
        <taxon>Dothideomycetidae</taxon>
        <taxon>Dothideales</taxon>
        <taxon>Saccotheciaceae</taxon>
        <taxon>Aureobasidium</taxon>
    </lineage>
</organism>
<dbReference type="PROSITE" id="PS00941">
    <property type="entry name" value="CARBOXYLESTERASE_B_2"/>
    <property type="match status" value="1"/>
</dbReference>
<protein>
    <recommendedName>
        <fullName evidence="4">Carboxylesterase type B domain-containing protein</fullName>
    </recommendedName>
</protein>
<dbReference type="InterPro" id="IPR050654">
    <property type="entry name" value="AChE-related_enzymes"/>
</dbReference>
<dbReference type="Proteomes" id="UP000745764">
    <property type="component" value="Unassembled WGS sequence"/>
</dbReference>
<dbReference type="OrthoDB" id="408631at2759"/>
<evidence type="ECO:0000256" key="3">
    <source>
        <dbReference type="SAM" id="SignalP"/>
    </source>
</evidence>
<dbReference type="InterPro" id="IPR029058">
    <property type="entry name" value="AB_hydrolase_fold"/>
</dbReference>
<comment type="similarity">
    <text evidence="1">Belongs to the type-B carboxylesterase/lipase family.</text>
</comment>
<evidence type="ECO:0000313" key="6">
    <source>
        <dbReference type="Proteomes" id="UP000745764"/>
    </source>
</evidence>
<reference evidence="5" key="1">
    <citation type="submission" date="2020-06" db="EMBL/GenBank/DDBJ databases">
        <authorList>
            <person name="Onetto C."/>
        </authorList>
    </citation>
    <scope>NUCLEOTIDE SEQUENCE</scope>
</reference>
<keyword evidence="2" id="KW-0378">Hydrolase</keyword>
<dbReference type="Pfam" id="PF00135">
    <property type="entry name" value="COesterase"/>
    <property type="match status" value="1"/>
</dbReference>
<keyword evidence="6" id="KW-1185">Reference proteome</keyword>
<comment type="caution">
    <text evidence="5">The sequence shown here is derived from an EMBL/GenBank/DDBJ whole genome shotgun (WGS) entry which is preliminary data.</text>
</comment>
<dbReference type="GO" id="GO:0052689">
    <property type="term" value="F:carboxylic ester hydrolase activity"/>
    <property type="evidence" value="ECO:0007669"/>
    <property type="project" value="TreeGrafter"/>
</dbReference>
<evidence type="ECO:0000256" key="1">
    <source>
        <dbReference type="ARBA" id="ARBA00005964"/>
    </source>
</evidence>
<dbReference type="Gene3D" id="3.40.50.1820">
    <property type="entry name" value="alpha/beta hydrolase"/>
    <property type="match status" value="1"/>
</dbReference>
<keyword evidence="3" id="KW-0732">Signal</keyword>
<evidence type="ECO:0000313" key="5">
    <source>
        <dbReference type="EMBL" id="CAD0110151.1"/>
    </source>
</evidence>
<dbReference type="InterPro" id="IPR019819">
    <property type="entry name" value="Carboxylesterase_B_CS"/>
</dbReference>
<dbReference type="EMBL" id="CAINUL010000005">
    <property type="protein sequence ID" value="CAD0110151.1"/>
    <property type="molecule type" value="Genomic_DNA"/>
</dbReference>
<evidence type="ECO:0000259" key="4">
    <source>
        <dbReference type="Pfam" id="PF00135"/>
    </source>
</evidence>
<dbReference type="InterPro" id="IPR002018">
    <property type="entry name" value="CarbesteraseB"/>
</dbReference>
<feature type="chain" id="PRO_5040278456" description="Carboxylesterase type B domain-containing protein" evidence="3">
    <location>
        <begin position="26"/>
        <end position="520"/>
    </location>
</feature>
<accession>A0A9N8KE71</accession>
<sequence>QALSIEPNMHSSWSLLSLAVSAASAAPSLLRRAPTGAPVVNLKNGSYYGVHNSQYNQDFFLGVPFAQPPIDELRFANPETLNASWTGALPATNYAFECVGYGGDQVGYQQSEDCLYLNVVRPSGYENASLPMVVWIHGGGFYMGGAVDRRYNLTFLVENSVKIGKPIMAASVAYRLGPFGFLNGDEIAGAGQTNIGLKDQRKALHWLQENGAAFGADTSKVTIMGESAGAASVGFHLVAYNGRDDKLFRGAIMESGNAISYNALNGSDSYQPKYSALTKAAGCGNSTNTLDCLRALPFTVLNNILNTTDFSGGWNPALDGDFIARYGSEQLADGAFVHVPIINGANSDEGVSFSPAPINSTAGLEKYLNTTSSTQARPKLFIANRRRTCETWAANNISAYSYRFNAIPTGSTYVAHFQEVAFVFNNLNGLGYAIDPFANKSSAFTELSDFMSKSWVTFVHDLDPNGYAGKNSSLPTWPVYSVSSPQNMVFDANVTSHAEPDTWRAEGMKLIADNNIQYHR</sequence>
<dbReference type="PANTHER" id="PTHR43918:SF4">
    <property type="entry name" value="CARBOXYLIC ESTER HYDROLASE"/>
    <property type="match status" value="1"/>
</dbReference>
<feature type="domain" description="Carboxylesterase type B" evidence="4">
    <location>
        <begin position="38"/>
        <end position="385"/>
    </location>
</feature>
<gene>
    <name evidence="5" type="ORF">AWRI4620_LOCUS4406</name>
</gene>
<feature type="non-terminal residue" evidence="5">
    <location>
        <position position="520"/>
    </location>
</feature>
<dbReference type="AlphaFoldDB" id="A0A9N8KE71"/>
<dbReference type="SUPFAM" id="SSF53474">
    <property type="entry name" value="alpha/beta-Hydrolases"/>
    <property type="match status" value="1"/>
</dbReference>
<proteinExistence type="inferred from homology"/>
<dbReference type="PANTHER" id="PTHR43918">
    <property type="entry name" value="ACETYLCHOLINESTERASE"/>
    <property type="match status" value="1"/>
</dbReference>